<proteinExistence type="predicted"/>
<dbReference type="AlphaFoldDB" id="A0A812WBK5"/>
<organism evidence="1 2">
    <name type="scientific">Symbiodinium pilosum</name>
    <name type="common">Dinoflagellate</name>
    <dbReference type="NCBI Taxonomy" id="2952"/>
    <lineage>
        <taxon>Eukaryota</taxon>
        <taxon>Sar</taxon>
        <taxon>Alveolata</taxon>
        <taxon>Dinophyceae</taxon>
        <taxon>Suessiales</taxon>
        <taxon>Symbiodiniaceae</taxon>
        <taxon>Symbiodinium</taxon>
    </lineage>
</organism>
<dbReference type="Proteomes" id="UP000649617">
    <property type="component" value="Unassembled WGS sequence"/>
</dbReference>
<dbReference type="EMBL" id="CAJNIZ010043861">
    <property type="protein sequence ID" value="CAE7670912.1"/>
    <property type="molecule type" value="Genomic_DNA"/>
</dbReference>
<sequence>ADVGGIGIRSSGKLPVELSQKLPEALAERIGMPTLNRGFLLSRGARKLFYCSPGLDLVLRARRSKPLSLVSAGTGVASAASDVWQLTPSGVEIFGQMSGRKAEANAQAARKHLESH</sequence>
<feature type="non-terminal residue" evidence="1">
    <location>
        <position position="116"/>
    </location>
</feature>
<keyword evidence="2" id="KW-1185">Reference proteome</keyword>
<comment type="caution">
    <text evidence="1">The sequence shown here is derived from an EMBL/GenBank/DDBJ whole genome shotgun (WGS) entry which is preliminary data.</text>
</comment>
<accession>A0A812WBK5</accession>
<evidence type="ECO:0000313" key="1">
    <source>
        <dbReference type="EMBL" id="CAE7670912.1"/>
    </source>
</evidence>
<evidence type="ECO:0000313" key="2">
    <source>
        <dbReference type="Proteomes" id="UP000649617"/>
    </source>
</evidence>
<reference evidence="1" key="1">
    <citation type="submission" date="2021-02" db="EMBL/GenBank/DDBJ databases">
        <authorList>
            <person name="Dougan E. K."/>
            <person name="Rhodes N."/>
            <person name="Thang M."/>
            <person name="Chan C."/>
        </authorList>
    </citation>
    <scope>NUCLEOTIDE SEQUENCE</scope>
</reference>
<gene>
    <name evidence="1" type="primary">NSUN2</name>
    <name evidence="1" type="ORF">SPIL2461_LOCUS18501</name>
</gene>
<name>A0A812WBK5_SYMPI</name>
<protein>
    <submittedName>
        <fullName evidence="1">NSUN2 protein</fullName>
    </submittedName>
</protein>
<feature type="non-terminal residue" evidence="1">
    <location>
        <position position="1"/>
    </location>
</feature>